<gene>
    <name evidence="3" type="ORF">ACFOOR_06015</name>
</gene>
<evidence type="ECO:0000256" key="1">
    <source>
        <dbReference type="SAM" id="Phobius"/>
    </source>
</evidence>
<dbReference type="Pfam" id="PF01757">
    <property type="entry name" value="Acyl_transf_3"/>
    <property type="match status" value="1"/>
</dbReference>
<dbReference type="GO" id="GO:0016746">
    <property type="term" value="F:acyltransferase activity"/>
    <property type="evidence" value="ECO:0007669"/>
    <property type="project" value="UniProtKB-KW"/>
</dbReference>
<keyword evidence="1" id="KW-0472">Membrane</keyword>
<feature type="transmembrane region" description="Helical" evidence="1">
    <location>
        <begin position="145"/>
        <end position="161"/>
    </location>
</feature>
<dbReference type="InterPro" id="IPR050879">
    <property type="entry name" value="Acyltransferase_3"/>
</dbReference>
<evidence type="ECO:0000313" key="3">
    <source>
        <dbReference type="EMBL" id="MFC2925654.1"/>
    </source>
</evidence>
<dbReference type="PANTHER" id="PTHR23028:SF53">
    <property type="entry name" value="ACYL_TRANSF_3 DOMAIN-CONTAINING PROTEIN"/>
    <property type="match status" value="1"/>
</dbReference>
<keyword evidence="1" id="KW-0812">Transmembrane</keyword>
<sequence>MLRLFLASAVMVEHVPVVINGLGSPLIAANGWSIGYAAVNGFFILSGFLIADSLERRRDLATYAASRILRIMPALVVLALLAVLVIGPLFTTVEPQAYWRSLATWGYVPNVVFFLDTSGAPEGLFATNPAPGEFSATLWTLRYEVIAYIGAAVLFFTGFAWRRTVLTALFIVMAFAHAGIMMAWPDGPALLVNLFRLGAAFLLGMSVYAWRDRLPLLPVAALVAGPVWFLSGDHPAAEILLNIALASGLFWLAFSKRLGPTFSRMPDWSYGIYIWHYPLFQILWFTGVARGETLLVAVGIPATLLVSALSWHLIERPSLARKADFGRWLSGRPRTGADEGRT</sequence>
<reference evidence="4" key="1">
    <citation type="journal article" date="2019" name="Int. J. Syst. Evol. Microbiol.">
        <title>The Global Catalogue of Microorganisms (GCM) 10K type strain sequencing project: providing services to taxonomists for standard genome sequencing and annotation.</title>
        <authorList>
            <consortium name="The Broad Institute Genomics Platform"/>
            <consortium name="The Broad Institute Genome Sequencing Center for Infectious Disease"/>
            <person name="Wu L."/>
            <person name="Ma J."/>
        </authorList>
    </citation>
    <scope>NUCLEOTIDE SEQUENCE [LARGE SCALE GENOMIC DNA]</scope>
    <source>
        <strain evidence="4">KCTC 52487</strain>
    </source>
</reference>
<dbReference type="RefSeq" id="WP_236957046.1">
    <property type="nucleotide sequence ID" value="NZ_JBHRSV010000005.1"/>
</dbReference>
<feature type="transmembrane region" description="Helical" evidence="1">
    <location>
        <begin position="31"/>
        <end position="51"/>
    </location>
</feature>
<feature type="transmembrane region" description="Helical" evidence="1">
    <location>
        <begin position="166"/>
        <end position="184"/>
    </location>
</feature>
<organism evidence="3 4">
    <name type="scientific">Hyphobacterium vulgare</name>
    <dbReference type="NCBI Taxonomy" id="1736751"/>
    <lineage>
        <taxon>Bacteria</taxon>
        <taxon>Pseudomonadati</taxon>
        <taxon>Pseudomonadota</taxon>
        <taxon>Alphaproteobacteria</taxon>
        <taxon>Maricaulales</taxon>
        <taxon>Maricaulaceae</taxon>
        <taxon>Hyphobacterium</taxon>
    </lineage>
</organism>
<keyword evidence="3" id="KW-0012">Acyltransferase</keyword>
<protein>
    <submittedName>
        <fullName evidence="3">Acyltransferase family protein</fullName>
        <ecNumber evidence="3">2.3.-.-</ecNumber>
    </submittedName>
</protein>
<dbReference type="Proteomes" id="UP001595379">
    <property type="component" value="Unassembled WGS sequence"/>
</dbReference>
<evidence type="ECO:0000259" key="2">
    <source>
        <dbReference type="Pfam" id="PF01757"/>
    </source>
</evidence>
<evidence type="ECO:0000313" key="4">
    <source>
        <dbReference type="Proteomes" id="UP001595379"/>
    </source>
</evidence>
<feature type="transmembrane region" description="Helical" evidence="1">
    <location>
        <begin position="293"/>
        <end position="314"/>
    </location>
</feature>
<proteinExistence type="predicted"/>
<dbReference type="EC" id="2.3.-.-" evidence="3"/>
<dbReference type="EMBL" id="JBHRSV010000005">
    <property type="protein sequence ID" value="MFC2925654.1"/>
    <property type="molecule type" value="Genomic_DNA"/>
</dbReference>
<name>A0ABV6ZWC1_9PROT</name>
<comment type="caution">
    <text evidence="3">The sequence shown here is derived from an EMBL/GenBank/DDBJ whole genome shotgun (WGS) entry which is preliminary data.</text>
</comment>
<feature type="transmembrane region" description="Helical" evidence="1">
    <location>
        <begin position="71"/>
        <end position="90"/>
    </location>
</feature>
<feature type="transmembrane region" description="Helical" evidence="1">
    <location>
        <begin position="190"/>
        <end position="209"/>
    </location>
</feature>
<feature type="transmembrane region" description="Helical" evidence="1">
    <location>
        <begin position="236"/>
        <end position="255"/>
    </location>
</feature>
<dbReference type="PANTHER" id="PTHR23028">
    <property type="entry name" value="ACETYLTRANSFERASE"/>
    <property type="match status" value="1"/>
</dbReference>
<keyword evidence="4" id="KW-1185">Reference proteome</keyword>
<feature type="domain" description="Acyltransferase 3" evidence="2">
    <location>
        <begin position="2"/>
        <end position="311"/>
    </location>
</feature>
<keyword evidence="3" id="KW-0808">Transferase</keyword>
<keyword evidence="1" id="KW-1133">Transmembrane helix</keyword>
<feature type="transmembrane region" description="Helical" evidence="1">
    <location>
        <begin position="214"/>
        <end position="230"/>
    </location>
</feature>
<feature type="transmembrane region" description="Helical" evidence="1">
    <location>
        <begin position="267"/>
        <end position="287"/>
    </location>
</feature>
<dbReference type="InterPro" id="IPR002656">
    <property type="entry name" value="Acyl_transf_3_dom"/>
</dbReference>
<accession>A0ABV6ZWC1</accession>